<feature type="compositionally biased region" description="Polar residues" evidence="1">
    <location>
        <begin position="105"/>
        <end position="119"/>
    </location>
</feature>
<dbReference type="EMBL" id="DS547110">
    <property type="protein sequence ID" value="EDR06029.1"/>
    <property type="molecule type" value="Genomic_DNA"/>
</dbReference>
<evidence type="ECO:0000313" key="3">
    <source>
        <dbReference type="EMBL" id="EDR06409.1"/>
    </source>
</evidence>
<evidence type="ECO:0000256" key="1">
    <source>
        <dbReference type="SAM" id="MobiDB-lite"/>
    </source>
</evidence>
<evidence type="ECO:0000313" key="2">
    <source>
        <dbReference type="EMBL" id="EDR06029.1"/>
    </source>
</evidence>
<keyword evidence="4" id="KW-1185">Reference proteome</keyword>
<accession>B0DFV2</accession>
<feature type="region of interest" description="Disordered" evidence="1">
    <location>
        <begin position="105"/>
        <end position="141"/>
    </location>
</feature>
<protein>
    <submittedName>
        <fullName evidence="3">Predicted protein</fullName>
    </submittedName>
</protein>
<dbReference type="Proteomes" id="UP000001194">
    <property type="component" value="Unassembled WGS sequence"/>
</dbReference>
<dbReference type="EMBL" id="DS547108">
    <property type="protein sequence ID" value="EDR06409.1"/>
    <property type="molecule type" value="Genomic_DNA"/>
</dbReference>
<sequence length="167" mass="18071">MTLCVAVPIWGQSEIANRSPSQSPPRQFPNLPVPRGPYESYEDMPSRGSPEREGITFTRPAGSRPYHRVRPPAYDATLQVASPSQAWAYAGPVAPNYYVNTPSGFNNAPPQPVQGSAYSHAQGPAGYAQSPAQFVQGSGHPAQYCGPPLPEYFNDQGLTPHWNYGGQ</sequence>
<gene>
    <name evidence="3" type="ORF">LACBIDRAFT_328744</name>
    <name evidence="2" type="ORF">LACBIDRAFT_329267</name>
</gene>
<reference evidence="3 4" key="1">
    <citation type="journal article" date="2008" name="Nature">
        <title>The genome of Laccaria bicolor provides insights into mycorrhizal symbiosis.</title>
        <authorList>
            <person name="Martin F."/>
            <person name="Aerts A."/>
            <person name="Ahren D."/>
            <person name="Brun A."/>
            <person name="Danchin E.G.J."/>
            <person name="Duchaussoy F."/>
            <person name="Gibon J."/>
            <person name="Kohler A."/>
            <person name="Lindquist E."/>
            <person name="Pereda V."/>
            <person name="Salamov A."/>
            <person name="Shapiro H.J."/>
            <person name="Wuyts J."/>
            <person name="Blaudez D."/>
            <person name="Buee M."/>
            <person name="Brokstein P."/>
            <person name="Canbaeck B."/>
            <person name="Cohen D."/>
            <person name="Courty P.E."/>
            <person name="Coutinho P.M."/>
            <person name="Delaruelle C."/>
            <person name="Detter J.C."/>
            <person name="Deveau A."/>
            <person name="DiFazio S."/>
            <person name="Duplessis S."/>
            <person name="Fraissinet-Tachet L."/>
            <person name="Lucic E."/>
            <person name="Frey-Klett P."/>
            <person name="Fourrey C."/>
            <person name="Feussner I."/>
            <person name="Gay G."/>
            <person name="Grimwood J."/>
            <person name="Hoegger P.J."/>
            <person name="Jain P."/>
            <person name="Kilaru S."/>
            <person name="Labbe J."/>
            <person name="Lin Y.C."/>
            <person name="Legue V."/>
            <person name="Le Tacon F."/>
            <person name="Marmeisse R."/>
            <person name="Melayah D."/>
            <person name="Montanini B."/>
            <person name="Muratet M."/>
            <person name="Nehls U."/>
            <person name="Niculita-Hirzel H."/>
            <person name="Oudot-Le Secq M.P."/>
            <person name="Peter M."/>
            <person name="Quesneville H."/>
            <person name="Rajashekar B."/>
            <person name="Reich M."/>
            <person name="Rouhier N."/>
            <person name="Schmutz J."/>
            <person name="Yin T."/>
            <person name="Chalot M."/>
            <person name="Henrissat B."/>
            <person name="Kuees U."/>
            <person name="Lucas S."/>
            <person name="Van de Peer Y."/>
            <person name="Podila G.K."/>
            <person name="Polle A."/>
            <person name="Pukkila P.J."/>
            <person name="Richardson P.M."/>
            <person name="Rouze P."/>
            <person name="Sanders I.R."/>
            <person name="Stajich J.E."/>
            <person name="Tunlid A."/>
            <person name="Tuskan G."/>
            <person name="Grigoriev I.V."/>
        </authorList>
    </citation>
    <scope>NUCLEOTIDE SEQUENCE [LARGE SCALE GENOMIC DNA]</scope>
    <source>
        <strain evidence="4">S238N-H82 / ATCC MYA-4686</strain>
    </source>
</reference>
<dbReference type="AlphaFoldDB" id="B0DFV2"/>
<dbReference type="InParanoid" id="B0DFV2"/>
<dbReference type="KEGG" id="lbc:LACBIDRAFT_329267"/>
<proteinExistence type="predicted"/>
<name>B0DFV2_LACBS</name>
<evidence type="ECO:0000313" key="4">
    <source>
        <dbReference type="Proteomes" id="UP000001194"/>
    </source>
</evidence>
<dbReference type="GeneID" id="6078556"/>
<dbReference type="RefSeq" id="XP_001883317.1">
    <property type="nucleotide sequence ID" value="XM_001883282.1"/>
</dbReference>
<dbReference type="RefSeq" id="XP_001882781.1">
    <property type="nucleotide sequence ID" value="XM_001882746.1"/>
</dbReference>
<feature type="region of interest" description="Disordered" evidence="1">
    <location>
        <begin position="15"/>
        <end position="70"/>
    </location>
</feature>
<dbReference type="HOGENOM" id="CLU_1594822_0_0_1"/>
<feature type="compositionally biased region" description="Pro residues" evidence="1">
    <location>
        <begin position="22"/>
        <end position="35"/>
    </location>
</feature>
<dbReference type="KEGG" id="lbc:LACBIDRAFT_328744"/>
<organism evidence="4">
    <name type="scientific">Laccaria bicolor (strain S238N-H82 / ATCC MYA-4686)</name>
    <name type="common">Bicoloured deceiver</name>
    <name type="synonym">Laccaria laccata var. bicolor</name>
    <dbReference type="NCBI Taxonomy" id="486041"/>
    <lineage>
        <taxon>Eukaryota</taxon>
        <taxon>Fungi</taxon>
        <taxon>Dikarya</taxon>
        <taxon>Basidiomycota</taxon>
        <taxon>Agaricomycotina</taxon>
        <taxon>Agaricomycetes</taxon>
        <taxon>Agaricomycetidae</taxon>
        <taxon>Agaricales</taxon>
        <taxon>Agaricineae</taxon>
        <taxon>Hydnangiaceae</taxon>
        <taxon>Laccaria</taxon>
    </lineage>
</organism>
<dbReference type="GeneID" id="6078908"/>